<gene>
    <name evidence="1" type="ORF">DSO57_1026197</name>
</gene>
<comment type="caution">
    <text evidence="1">The sequence shown here is derived from an EMBL/GenBank/DDBJ whole genome shotgun (WGS) entry which is preliminary data.</text>
</comment>
<dbReference type="Proteomes" id="UP001165960">
    <property type="component" value="Unassembled WGS sequence"/>
</dbReference>
<protein>
    <submittedName>
        <fullName evidence="1">Uncharacterized protein</fullName>
    </submittedName>
</protein>
<organism evidence="1 2">
    <name type="scientific">Entomophthora muscae</name>
    <dbReference type="NCBI Taxonomy" id="34485"/>
    <lineage>
        <taxon>Eukaryota</taxon>
        <taxon>Fungi</taxon>
        <taxon>Fungi incertae sedis</taxon>
        <taxon>Zoopagomycota</taxon>
        <taxon>Entomophthoromycotina</taxon>
        <taxon>Entomophthoromycetes</taxon>
        <taxon>Entomophthorales</taxon>
        <taxon>Entomophthoraceae</taxon>
        <taxon>Entomophthora</taxon>
    </lineage>
</organism>
<proteinExistence type="predicted"/>
<evidence type="ECO:0000313" key="2">
    <source>
        <dbReference type="Proteomes" id="UP001165960"/>
    </source>
</evidence>
<dbReference type="EMBL" id="QTSX02002281">
    <property type="protein sequence ID" value="KAJ9076441.1"/>
    <property type="molecule type" value="Genomic_DNA"/>
</dbReference>
<accession>A0ACC2TPL5</accession>
<evidence type="ECO:0000313" key="1">
    <source>
        <dbReference type="EMBL" id="KAJ9076441.1"/>
    </source>
</evidence>
<sequence length="96" mass="10387">MQTLSGYKFWYKFVKGKLNILLDLLSQDPAMCPVHGNEDPLLTLIPASQVFLPPSPLPTPGDSPPTQVVGLCSLAPSQQDIPLVLPGTLLHDVLLE</sequence>
<name>A0ACC2TPL5_9FUNG</name>
<reference evidence="1" key="1">
    <citation type="submission" date="2022-04" db="EMBL/GenBank/DDBJ databases">
        <title>Genome of the entomopathogenic fungus Entomophthora muscae.</title>
        <authorList>
            <person name="Elya C."/>
            <person name="Lovett B.R."/>
            <person name="Lee E."/>
            <person name="Macias A.M."/>
            <person name="Hajek A.E."/>
            <person name="De Bivort B.L."/>
            <person name="Kasson M.T."/>
            <person name="De Fine Licht H.H."/>
            <person name="Stajich J.E."/>
        </authorList>
    </citation>
    <scope>NUCLEOTIDE SEQUENCE</scope>
    <source>
        <strain evidence="1">Berkeley</strain>
    </source>
</reference>
<keyword evidence="2" id="KW-1185">Reference proteome</keyword>